<dbReference type="Proteomes" id="UP000630353">
    <property type="component" value="Unassembled WGS sequence"/>
</dbReference>
<dbReference type="PROSITE" id="PS51257">
    <property type="entry name" value="PROKAR_LIPOPROTEIN"/>
    <property type="match status" value="1"/>
</dbReference>
<dbReference type="EMBL" id="BMZS01000003">
    <property type="protein sequence ID" value="GHD46239.1"/>
    <property type="molecule type" value="Genomic_DNA"/>
</dbReference>
<evidence type="ECO:0000256" key="1">
    <source>
        <dbReference type="ARBA" id="ARBA00001561"/>
    </source>
</evidence>
<dbReference type="CDD" id="cd02696">
    <property type="entry name" value="MurNAc-LAA"/>
    <property type="match status" value="1"/>
</dbReference>
<keyword evidence="3" id="KW-0378">Hydrolase</keyword>
<dbReference type="PANTHER" id="PTHR30404:SF0">
    <property type="entry name" value="N-ACETYLMURAMOYL-L-ALANINE AMIDASE AMIC"/>
    <property type="match status" value="1"/>
</dbReference>
<organism evidence="6 7">
    <name type="scientific">Thalassobaculum fulvum</name>
    <dbReference type="NCBI Taxonomy" id="1633335"/>
    <lineage>
        <taxon>Bacteria</taxon>
        <taxon>Pseudomonadati</taxon>
        <taxon>Pseudomonadota</taxon>
        <taxon>Alphaproteobacteria</taxon>
        <taxon>Rhodospirillales</taxon>
        <taxon>Thalassobaculaceae</taxon>
        <taxon>Thalassobaculum</taxon>
    </lineage>
</organism>
<dbReference type="RefSeq" id="WP_189988341.1">
    <property type="nucleotide sequence ID" value="NZ_BMZS01000003.1"/>
</dbReference>
<dbReference type="EC" id="3.5.1.28" evidence="2"/>
<reference evidence="6" key="2">
    <citation type="submission" date="2020-09" db="EMBL/GenBank/DDBJ databases">
        <authorList>
            <person name="Sun Q."/>
            <person name="Kim S."/>
        </authorList>
    </citation>
    <scope>NUCLEOTIDE SEQUENCE</scope>
    <source>
        <strain evidence="6">KCTC 42651</strain>
    </source>
</reference>
<evidence type="ECO:0000313" key="7">
    <source>
        <dbReference type="Proteomes" id="UP000630353"/>
    </source>
</evidence>
<keyword evidence="4" id="KW-0732">Signal</keyword>
<feature type="chain" id="PRO_5037081598" description="N-acetylmuramoyl-L-alanine amidase" evidence="4">
    <location>
        <begin position="21"/>
        <end position="245"/>
    </location>
</feature>
<dbReference type="Gene3D" id="3.40.630.40">
    <property type="entry name" value="Zn-dependent exopeptidases"/>
    <property type="match status" value="1"/>
</dbReference>
<dbReference type="GO" id="GO:0008745">
    <property type="term" value="F:N-acetylmuramoyl-L-alanine amidase activity"/>
    <property type="evidence" value="ECO:0007669"/>
    <property type="project" value="UniProtKB-EC"/>
</dbReference>
<dbReference type="AlphaFoldDB" id="A0A918XRI7"/>
<proteinExistence type="predicted"/>
<evidence type="ECO:0000256" key="3">
    <source>
        <dbReference type="ARBA" id="ARBA00022801"/>
    </source>
</evidence>
<dbReference type="InterPro" id="IPR050695">
    <property type="entry name" value="N-acetylmuramoyl_amidase_3"/>
</dbReference>
<evidence type="ECO:0000256" key="4">
    <source>
        <dbReference type="SAM" id="SignalP"/>
    </source>
</evidence>
<dbReference type="PANTHER" id="PTHR30404">
    <property type="entry name" value="N-ACETYLMURAMOYL-L-ALANINE AMIDASE"/>
    <property type="match status" value="1"/>
</dbReference>
<accession>A0A918XRI7</accession>
<dbReference type="Pfam" id="PF01520">
    <property type="entry name" value="Amidase_3"/>
    <property type="match status" value="1"/>
</dbReference>
<comment type="caution">
    <text evidence="6">The sequence shown here is derived from an EMBL/GenBank/DDBJ whole genome shotgun (WGS) entry which is preliminary data.</text>
</comment>
<gene>
    <name evidence="6" type="ORF">GCM10017083_15150</name>
</gene>
<dbReference type="InterPro" id="IPR002508">
    <property type="entry name" value="MurNAc-LAA_cat"/>
</dbReference>
<protein>
    <recommendedName>
        <fullName evidence="2">N-acetylmuramoyl-L-alanine amidase</fullName>
        <ecNumber evidence="2">3.5.1.28</ecNumber>
    </recommendedName>
</protein>
<dbReference type="GO" id="GO:0009253">
    <property type="term" value="P:peptidoglycan catabolic process"/>
    <property type="evidence" value="ECO:0007669"/>
    <property type="project" value="InterPro"/>
</dbReference>
<sequence length="245" mass="25566">MIARRRLLALAAALAATACSGPVPPCVPRIVVDVGHTPDAPGTTSAAGIDELTFNRRFAARLDEALHALLPPGGTATVIETADPDPRLDRRVAALAAAAPSLILSVHHDSVQERYLTRRTVDGREQTQTDAAAGFSLFVPADTAVAADSRQAATAIADALLAIGERPSLHHAEPIDGENRRLLDPARGIYAGDFLKILRTAAAPAVLLEVGVIKNPAEEQRLSDPETIGRIAGAVARAVAASPCR</sequence>
<feature type="signal peptide" evidence="4">
    <location>
        <begin position="1"/>
        <end position="20"/>
    </location>
</feature>
<reference evidence="6" key="1">
    <citation type="journal article" date="2014" name="Int. J. Syst. Evol. Microbiol.">
        <title>Complete genome sequence of Corynebacterium casei LMG S-19264T (=DSM 44701T), isolated from a smear-ripened cheese.</title>
        <authorList>
            <consortium name="US DOE Joint Genome Institute (JGI-PGF)"/>
            <person name="Walter F."/>
            <person name="Albersmeier A."/>
            <person name="Kalinowski J."/>
            <person name="Ruckert C."/>
        </authorList>
    </citation>
    <scope>NUCLEOTIDE SEQUENCE</scope>
    <source>
        <strain evidence="6">KCTC 42651</strain>
    </source>
</reference>
<evidence type="ECO:0000313" key="6">
    <source>
        <dbReference type="EMBL" id="GHD46239.1"/>
    </source>
</evidence>
<dbReference type="GO" id="GO:0030288">
    <property type="term" value="C:outer membrane-bounded periplasmic space"/>
    <property type="evidence" value="ECO:0007669"/>
    <property type="project" value="TreeGrafter"/>
</dbReference>
<dbReference type="SMART" id="SM00646">
    <property type="entry name" value="Ami_3"/>
    <property type="match status" value="1"/>
</dbReference>
<feature type="domain" description="MurNAc-LAA" evidence="5">
    <location>
        <begin position="92"/>
        <end position="240"/>
    </location>
</feature>
<evidence type="ECO:0000256" key="2">
    <source>
        <dbReference type="ARBA" id="ARBA00011901"/>
    </source>
</evidence>
<evidence type="ECO:0000259" key="5">
    <source>
        <dbReference type="SMART" id="SM00646"/>
    </source>
</evidence>
<dbReference type="SUPFAM" id="SSF53187">
    <property type="entry name" value="Zn-dependent exopeptidases"/>
    <property type="match status" value="1"/>
</dbReference>
<comment type="catalytic activity">
    <reaction evidence="1">
        <text>Hydrolyzes the link between N-acetylmuramoyl residues and L-amino acid residues in certain cell-wall glycopeptides.</text>
        <dbReference type="EC" id="3.5.1.28"/>
    </reaction>
</comment>
<keyword evidence="7" id="KW-1185">Reference proteome</keyword>
<name>A0A918XRI7_9PROT</name>